<evidence type="ECO:0000256" key="1">
    <source>
        <dbReference type="ARBA" id="ARBA00004202"/>
    </source>
</evidence>
<evidence type="ECO:0000256" key="5">
    <source>
        <dbReference type="ARBA" id="ARBA00022741"/>
    </source>
</evidence>
<proteinExistence type="inferred from homology"/>
<evidence type="ECO:0000313" key="11">
    <source>
        <dbReference type="Proteomes" id="UP001284601"/>
    </source>
</evidence>
<dbReference type="InterPro" id="IPR050086">
    <property type="entry name" value="MetN_ABC_transporter-like"/>
</dbReference>
<dbReference type="Proteomes" id="UP001284601">
    <property type="component" value="Unassembled WGS sequence"/>
</dbReference>
<keyword evidence="7" id="KW-0029">Amino-acid transport</keyword>
<evidence type="ECO:0000259" key="9">
    <source>
        <dbReference type="PROSITE" id="PS50893"/>
    </source>
</evidence>
<evidence type="ECO:0000256" key="2">
    <source>
        <dbReference type="ARBA" id="ARBA00005417"/>
    </source>
</evidence>
<dbReference type="PROSITE" id="PS00211">
    <property type="entry name" value="ABC_TRANSPORTER_1"/>
    <property type="match status" value="1"/>
</dbReference>
<dbReference type="PANTHER" id="PTHR43166:SF9">
    <property type="entry name" value="GLUTAMATE_ASPARTATE IMPORT ATP-BINDING PROTEIN GLTL"/>
    <property type="match status" value="1"/>
</dbReference>
<dbReference type="PROSITE" id="PS50893">
    <property type="entry name" value="ABC_TRANSPORTER_2"/>
    <property type="match status" value="1"/>
</dbReference>
<evidence type="ECO:0000256" key="3">
    <source>
        <dbReference type="ARBA" id="ARBA00022448"/>
    </source>
</evidence>
<keyword evidence="11" id="KW-1185">Reference proteome</keyword>
<accession>A0ABU4HP44</accession>
<keyword evidence="5" id="KW-0547">Nucleotide-binding</keyword>
<comment type="caution">
    <text evidence="10">The sequence shown here is derived from an EMBL/GenBank/DDBJ whole genome shotgun (WGS) entry which is preliminary data.</text>
</comment>
<evidence type="ECO:0000313" key="10">
    <source>
        <dbReference type="EMBL" id="MDW5595066.1"/>
    </source>
</evidence>
<comment type="subcellular location">
    <subcellularLocation>
        <location evidence="1">Cell membrane</location>
        <topology evidence="1">Peripheral membrane protein</topology>
    </subcellularLocation>
</comment>
<keyword evidence="3" id="KW-0813">Transport</keyword>
<keyword evidence="6 10" id="KW-0067">ATP-binding</keyword>
<dbReference type="Pfam" id="PF00005">
    <property type="entry name" value="ABC_tran"/>
    <property type="match status" value="1"/>
</dbReference>
<protein>
    <submittedName>
        <fullName evidence="10">Amino acid ABC transporter ATP-binding protein</fullName>
    </submittedName>
</protein>
<evidence type="ECO:0000256" key="8">
    <source>
        <dbReference type="ARBA" id="ARBA00023136"/>
    </source>
</evidence>
<comment type="similarity">
    <text evidence="2">Belongs to the ABC transporter superfamily.</text>
</comment>
<dbReference type="InterPro" id="IPR003593">
    <property type="entry name" value="AAA+_ATPase"/>
</dbReference>
<name>A0ABU4HP44_9ACTN</name>
<evidence type="ECO:0000256" key="4">
    <source>
        <dbReference type="ARBA" id="ARBA00022475"/>
    </source>
</evidence>
<reference evidence="11" key="1">
    <citation type="submission" date="2023-07" db="EMBL/GenBank/DDBJ databases">
        <title>Conexibacter stalactiti sp. nov., isolated from stalactites in a lava cave and emended description of the genus Conexibacter.</title>
        <authorList>
            <person name="Lee S.D."/>
        </authorList>
    </citation>
    <scope>NUCLEOTIDE SEQUENCE [LARGE SCALE GENOMIC DNA]</scope>
    <source>
        <strain evidence="11">KCTC 39840</strain>
    </source>
</reference>
<dbReference type="SUPFAM" id="SSF52540">
    <property type="entry name" value="P-loop containing nucleoside triphosphate hydrolases"/>
    <property type="match status" value="1"/>
</dbReference>
<dbReference type="PANTHER" id="PTHR43166">
    <property type="entry name" value="AMINO ACID IMPORT ATP-BINDING PROTEIN"/>
    <property type="match status" value="1"/>
</dbReference>
<dbReference type="GO" id="GO:0005524">
    <property type="term" value="F:ATP binding"/>
    <property type="evidence" value="ECO:0007669"/>
    <property type="project" value="UniProtKB-KW"/>
</dbReference>
<sequence length="248" mass="26941">MTPLLEVTGLSKTFGAREVLADVSFAIEPGETLAVIGPSGAGKSTLLRCINLLERPTAGRVVLDGDELTAHGRSERELAQVRRRVGMVFQSFNLFPHRSALENVVLAQVHALGRGRAEAELRGLELLARVGLSERAANRPRQLSGGEQQRVAIARALALDPALLLLDEPTSAIDPELKREVLAVVRDLVADGMTMVLTTHEMRFAEEAADRVLFMADGRIVEEGAAATVMRAPAHERTRRFLSAVRDL</sequence>
<keyword evidence="8" id="KW-0472">Membrane</keyword>
<gene>
    <name evidence="10" type="ORF">R7226_11995</name>
</gene>
<organism evidence="10 11">
    <name type="scientific">Conexibacter stalactiti</name>
    <dbReference type="NCBI Taxonomy" id="1940611"/>
    <lineage>
        <taxon>Bacteria</taxon>
        <taxon>Bacillati</taxon>
        <taxon>Actinomycetota</taxon>
        <taxon>Thermoleophilia</taxon>
        <taxon>Solirubrobacterales</taxon>
        <taxon>Conexibacteraceae</taxon>
        <taxon>Conexibacter</taxon>
    </lineage>
</organism>
<dbReference type="Gene3D" id="3.40.50.300">
    <property type="entry name" value="P-loop containing nucleotide triphosphate hydrolases"/>
    <property type="match status" value="1"/>
</dbReference>
<dbReference type="InterPro" id="IPR030679">
    <property type="entry name" value="ABC_ATPase_HisP-typ"/>
</dbReference>
<dbReference type="EMBL" id="JAWSTH010000026">
    <property type="protein sequence ID" value="MDW5595066.1"/>
    <property type="molecule type" value="Genomic_DNA"/>
</dbReference>
<dbReference type="InterPro" id="IPR027417">
    <property type="entry name" value="P-loop_NTPase"/>
</dbReference>
<evidence type="ECO:0000256" key="6">
    <source>
        <dbReference type="ARBA" id="ARBA00022840"/>
    </source>
</evidence>
<evidence type="ECO:0000256" key="7">
    <source>
        <dbReference type="ARBA" id="ARBA00022970"/>
    </source>
</evidence>
<dbReference type="InterPro" id="IPR003439">
    <property type="entry name" value="ABC_transporter-like_ATP-bd"/>
</dbReference>
<feature type="domain" description="ABC transporter" evidence="9">
    <location>
        <begin position="5"/>
        <end position="242"/>
    </location>
</feature>
<dbReference type="InterPro" id="IPR017871">
    <property type="entry name" value="ABC_transporter-like_CS"/>
</dbReference>
<keyword evidence="4" id="KW-1003">Cell membrane</keyword>
<dbReference type="RefSeq" id="WP_318597400.1">
    <property type="nucleotide sequence ID" value="NZ_JAWSTH010000026.1"/>
</dbReference>
<dbReference type="SMART" id="SM00382">
    <property type="entry name" value="AAA"/>
    <property type="match status" value="1"/>
</dbReference>
<dbReference type="PIRSF" id="PIRSF039085">
    <property type="entry name" value="ABC_ATPase_HisP"/>
    <property type="match status" value="1"/>
</dbReference>